<evidence type="ECO:0000313" key="2">
    <source>
        <dbReference type="EMBL" id="QLG46681.1"/>
    </source>
</evidence>
<evidence type="ECO:0000256" key="1">
    <source>
        <dbReference type="SAM" id="Phobius"/>
    </source>
</evidence>
<dbReference type="AlphaFoldDB" id="A0A7H9AT74"/>
<dbReference type="GO" id="GO:0016788">
    <property type="term" value="F:hydrolase activity, acting on ester bonds"/>
    <property type="evidence" value="ECO:0007669"/>
    <property type="project" value="UniProtKB-ARBA"/>
</dbReference>
<keyword evidence="1" id="KW-0472">Membrane</keyword>
<dbReference type="EMBL" id="CP058595">
    <property type="protein sequence ID" value="QLG46681.1"/>
    <property type="molecule type" value="Genomic_DNA"/>
</dbReference>
<accession>A0A7H9AT74</accession>
<dbReference type="InterPro" id="IPR036514">
    <property type="entry name" value="SGNH_hydro_sf"/>
</dbReference>
<dbReference type="SUPFAM" id="SSF52266">
    <property type="entry name" value="SGNH hydrolase"/>
    <property type="match status" value="1"/>
</dbReference>
<keyword evidence="1" id="KW-0812">Transmembrane</keyword>
<sequence length="306" mass="35558">MKIVKFLIVLIMVDLIFGFFSNEIFFSQKTGKYARIQYVTKKSDAELIVLGSSHAIRHFVPKVLDSIVKKKAYNAGAEGQQLIYHFALQKMILKNKRPDIMVLNIDEDWLYESSVAYRRLSDLHPFYGSYREELYPILKKEDKFISLKLLLNSYRNNSTIVHALRYYLAPQKDYDGYRPLSGVMPKPENIKNINLRGEYSEETINIDFVKVLKKLIQNAKQKNIALVFVTSPKPINVDFSNNTSYSKILEITKNNDIPFFDYSKNPKFMGNYELFHDASHLNDNGARLFTKMVGKDILELINTIKK</sequence>
<keyword evidence="1" id="KW-1133">Transmembrane helix</keyword>
<feature type="transmembrane region" description="Helical" evidence="1">
    <location>
        <begin position="6"/>
        <end position="26"/>
    </location>
</feature>
<evidence type="ECO:0008006" key="4">
    <source>
        <dbReference type="Google" id="ProtNLM"/>
    </source>
</evidence>
<gene>
    <name evidence="2" type="ORF">HYG79_15425</name>
</gene>
<protein>
    <recommendedName>
        <fullName evidence="4">DUF1574 domain-containing protein</fullName>
    </recommendedName>
</protein>
<reference evidence="2 3" key="1">
    <citation type="journal article" date="2006" name="Int. J. Syst. Evol. Microbiol.">
        <title>Costertonia aggregata gen. nov., sp. nov., a mesophilic marine bacterium of the family Flavobacteriaceae, isolated from a mature biofilm.</title>
        <authorList>
            <person name="Kwon K.K."/>
            <person name="Lee Y.K."/>
            <person name="Lee H.K."/>
        </authorList>
    </citation>
    <scope>NUCLEOTIDE SEQUENCE [LARGE SCALE GENOMIC DNA]</scope>
    <source>
        <strain evidence="2 3">KCCM 42265</strain>
    </source>
</reference>
<dbReference type="KEGG" id="cagg:HYG79_15425"/>
<evidence type="ECO:0000313" key="3">
    <source>
        <dbReference type="Proteomes" id="UP000509302"/>
    </source>
</evidence>
<proteinExistence type="predicted"/>
<organism evidence="2 3">
    <name type="scientific">Costertonia aggregata</name>
    <dbReference type="NCBI Taxonomy" id="343403"/>
    <lineage>
        <taxon>Bacteria</taxon>
        <taxon>Pseudomonadati</taxon>
        <taxon>Bacteroidota</taxon>
        <taxon>Flavobacteriia</taxon>
        <taxon>Flavobacteriales</taxon>
        <taxon>Flavobacteriaceae</taxon>
        <taxon>Costertonia</taxon>
    </lineage>
</organism>
<dbReference type="Proteomes" id="UP000509302">
    <property type="component" value="Chromosome"/>
</dbReference>
<dbReference type="RefSeq" id="WP_179242960.1">
    <property type="nucleotide sequence ID" value="NZ_CP058595.1"/>
</dbReference>
<dbReference type="Gene3D" id="3.40.50.1110">
    <property type="entry name" value="SGNH hydrolase"/>
    <property type="match status" value="1"/>
</dbReference>
<name>A0A7H9AT74_9FLAO</name>
<keyword evidence="3" id="KW-1185">Reference proteome</keyword>